<organism evidence="1 2">
    <name type="scientific">Moniliophthora roreri (strain MCA 2997)</name>
    <name type="common">Cocoa frosty pod rot fungus</name>
    <name type="synonym">Crinipellis roreri</name>
    <dbReference type="NCBI Taxonomy" id="1381753"/>
    <lineage>
        <taxon>Eukaryota</taxon>
        <taxon>Fungi</taxon>
        <taxon>Dikarya</taxon>
        <taxon>Basidiomycota</taxon>
        <taxon>Agaricomycotina</taxon>
        <taxon>Agaricomycetes</taxon>
        <taxon>Agaricomycetidae</taxon>
        <taxon>Agaricales</taxon>
        <taxon>Marasmiineae</taxon>
        <taxon>Marasmiaceae</taxon>
        <taxon>Moniliophthora</taxon>
    </lineage>
</organism>
<protein>
    <submittedName>
        <fullName evidence="1">Ankyrin repeat-containing</fullName>
    </submittedName>
</protein>
<comment type="caution">
    <text evidence="1">The sequence shown here is derived from an EMBL/GenBank/DDBJ whole genome shotgun (WGS) entry which is preliminary data.</text>
</comment>
<evidence type="ECO:0000313" key="2">
    <source>
        <dbReference type="Proteomes" id="UP000017559"/>
    </source>
</evidence>
<proteinExistence type="predicted"/>
<dbReference type="STRING" id="1381753.V2X6F2"/>
<evidence type="ECO:0000313" key="1">
    <source>
        <dbReference type="EMBL" id="ESK88371.1"/>
    </source>
</evidence>
<dbReference type="PANTHER" id="PTHR10039">
    <property type="entry name" value="AMELOGENIN"/>
    <property type="match status" value="1"/>
</dbReference>
<dbReference type="AlphaFoldDB" id="V2X6F2"/>
<accession>V2X6F2</accession>
<sequence>MQTLMLKGHLLQYSHAKGKLKELIIEKLTERAHGMFIITISIWVCDVLINSRFHWVSLQLDFLCGLKLDSDICKRLKSLPDTLKELYYEIYVGIASSEKHEQIVGETVFTWLLVGQKILHTSTFLAAISANPRCWEHSDEPPEELIAEQVLAICQNLIVHDEAADTFRFAHLSVQQFLESMNEYSPIHCHSLLAEICLVHLIHASCTPNSTQYLIDSYGIHNALPSMLGLLDYAVYRWPPHCLQSGVGNSMPRSRLTDVFDFFMSNDSESGSSSAFWVNGYHAYSGGPFGKVSMSKQKDTKSRSFLIACWLGFVDYIRLRVLQVSSKLTESGLHHATYGKKAKVLLMLIACDEVNIQDWQELLSGKRPMRVTEEMICVASQRHTLDVVQRLLEAQHVDITSHVLLDIVGYASKDILNVVIDFLGNVAISEQTVLEAAHHNSSVLSFLIGHTQPTVMEKVVKAAIELTPSCAQILGILEENGMNIVVTRDVRWSHY</sequence>
<dbReference type="EMBL" id="AWSO01000655">
    <property type="protein sequence ID" value="ESK88371.1"/>
    <property type="molecule type" value="Genomic_DNA"/>
</dbReference>
<dbReference type="KEGG" id="mrr:Moror_14776"/>
<name>V2X6F2_MONRO</name>
<dbReference type="Proteomes" id="UP000017559">
    <property type="component" value="Unassembled WGS sequence"/>
</dbReference>
<dbReference type="OrthoDB" id="7464126at2759"/>
<dbReference type="HOGENOM" id="CLU_551041_0_0_1"/>
<reference evidence="1 2" key="1">
    <citation type="journal article" date="2014" name="BMC Genomics">
        <title>Genome and secretome analysis of the hemibiotrophic fungal pathogen, Moniliophthora roreri, which causes frosty pod rot disease of cacao: mechanisms of the biotrophic and necrotrophic phases.</title>
        <authorList>
            <person name="Meinhardt L.W."/>
            <person name="Costa G.G.L."/>
            <person name="Thomazella D.P.T."/>
            <person name="Teixeira P.J.P.L."/>
            <person name="Carazzolle M.F."/>
            <person name="Schuster S.C."/>
            <person name="Carlson J.E."/>
            <person name="Guiltinan M.J."/>
            <person name="Mieczkowski P."/>
            <person name="Farmer A."/>
            <person name="Ramaraj T."/>
            <person name="Crozier J."/>
            <person name="Davis R.E."/>
            <person name="Shao J."/>
            <person name="Melnick R.L."/>
            <person name="Pereira G.A.G."/>
            <person name="Bailey B.A."/>
        </authorList>
    </citation>
    <scope>NUCLEOTIDE SEQUENCE [LARGE SCALE GENOMIC DNA]</scope>
    <source>
        <strain evidence="1 2">MCA 2997</strain>
    </source>
</reference>
<dbReference type="PANTHER" id="PTHR10039:SF16">
    <property type="entry name" value="GPI INOSITOL-DEACYLASE"/>
    <property type="match status" value="1"/>
</dbReference>
<keyword evidence="2" id="KW-1185">Reference proteome</keyword>
<gene>
    <name evidence="1" type="ORF">Moror_14776</name>
</gene>